<dbReference type="OrthoDB" id="10471183at2759"/>
<dbReference type="PANTHER" id="PTHR23316">
    <property type="entry name" value="IMPORTIN ALPHA"/>
    <property type="match status" value="1"/>
</dbReference>
<accession>A0A1S4AHW9</accession>
<dbReference type="InterPro" id="IPR016024">
    <property type="entry name" value="ARM-type_fold"/>
</dbReference>
<dbReference type="InterPro" id="IPR011989">
    <property type="entry name" value="ARM-like"/>
</dbReference>
<proteinExistence type="inferred from homology"/>
<reference evidence="4" key="1">
    <citation type="submission" date="2025-08" db="UniProtKB">
        <authorList>
            <consortium name="RefSeq"/>
        </authorList>
    </citation>
    <scope>IDENTIFICATION</scope>
</reference>
<dbReference type="RefSeq" id="XP_016476209.1">
    <property type="nucleotide sequence ID" value="XM_016620723.1"/>
</dbReference>
<comment type="similarity">
    <text evidence="1">Belongs to the importin alpha family.</text>
</comment>
<dbReference type="GO" id="GO:0015031">
    <property type="term" value="P:protein transport"/>
    <property type="evidence" value="ECO:0007669"/>
    <property type="project" value="UniProtKB-KW"/>
</dbReference>
<dbReference type="PaxDb" id="4097-A0A1S4AHW9"/>
<evidence type="ECO:0000256" key="3">
    <source>
        <dbReference type="ARBA" id="ARBA00022927"/>
    </source>
</evidence>
<name>A0A1S4AHW9_TOBAC</name>
<dbReference type="Gene3D" id="1.25.10.10">
    <property type="entry name" value="Leucine-rich Repeat Variant"/>
    <property type="match status" value="1"/>
</dbReference>
<keyword evidence="3" id="KW-0653">Protein transport</keyword>
<dbReference type="SUPFAM" id="SSF48371">
    <property type="entry name" value="ARM repeat"/>
    <property type="match status" value="1"/>
</dbReference>
<keyword evidence="2" id="KW-0813">Transport</keyword>
<sequence length="244" mass="27748">MPLDKLRSATVAVKIRKTKRETPKRPKTSWFKDVWSDDINQQLAGTSRVRNMVDTRMTNHDPGSRLRNLVDIRRSLHVGAVRCHVARFVEFLSNNDSWQLQVEAAWVLTSAFGGSTPAIDNLLEPIFQKLYYNQGIPTKQFRTLLSISMTKSAPDKKLGLCEAMKFSVNLRFAQFIKTPDFPHQLKDDSAWILVLIFSFHLADIFGMVEYGLVEVLVNLLDFPDESLCEKDVLVVGKIVAGDCY</sequence>
<protein>
    <submittedName>
        <fullName evidence="4">Importin subunit alpha-2-like</fullName>
    </submittedName>
</protein>
<dbReference type="AlphaFoldDB" id="A0A1S4AHW9"/>
<evidence type="ECO:0000256" key="1">
    <source>
        <dbReference type="ARBA" id="ARBA00010394"/>
    </source>
</evidence>
<gene>
    <name evidence="4" type="primary">LOC107797803</name>
</gene>
<evidence type="ECO:0000313" key="4">
    <source>
        <dbReference type="RefSeq" id="XP_016476209.1"/>
    </source>
</evidence>
<dbReference type="KEGG" id="nta:107797803"/>
<organism evidence="4">
    <name type="scientific">Nicotiana tabacum</name>
    <name type="common">Common tobacco</name>
    <dbReference type="NCBI Taxonomy" id="4097"/>
    <lineage>
        <taxon>Eukaryota</taxon>
        <taxon>Viridiplantae</taxon>
        <taxon>Streptophyta</taxon>
        <taxon>Embryophyta</taxon>
        <taxon>Tracheophyta</taxon>
        <taxon>Spermatophyta</taxon>
        <taxon>Magnoliopsida</taxon>
        <taxon>eudicotyledons</taxon>
        <taxon>Gunneridae</taxon>
        <taxon>Pentapetalae</taxon>
        <taxon>asterids</taxon>
        <taxon>lamiids</taxon>
        <taxon>Solanales</taxon>
        <taxon>Solanaceae</taxon>
        <taxon>Nicotianoideae</taxon>
        <taxon>Nicotianeae</taxon>
        <taxon>Nicotiana</taxon>
    </lineage>
</organism>
<evidence type="ECO:0000256" key="2">
    <source>
        <dbReference type="ARBA" id="ARBA00022448"/>
    </source>
</evidence>